<dbReference type="STRING" id="428126.CLOSPI_02056"/>
<comment type="caution">
    <text evidence="1">The sequence shown here is derived from an EMBL/GenBank/DDBJ whole genome shotgun (WGS) entry which is preliminary data.</text>
</comment>
<keyword evidence="2" id="KW-1185">Reference proteome</keyword>
<organism evidence="1 2">
    <name type="scientific">Thomasclavelia spiroformis DSM 1552</name>
    <dbReference type="NCBI Taxonomy" id="428126"/>
    <lineage>
        <taxon>Bacteria</taxon>
        <taxon>Bacillati</taxon>
        <taxon>Bacillota</taxon>
        <taxon>Erysipelotrichia</taxon>
        <taxon>Erysipelotrichales</taxon>
        <taxon>Coprobacillaceae</taxon>
        <taxon>Thomasclavelia</taxon>
    </lineage>
</organism>
<accession>B1C488</accession>
<dbReference type="AlphaFoldDB" id="B1C488"/>
<dbReference type="EMBL" id="ABIK02000014">
    <property type="protein sequence ID" value="EDS74472.1"/>
    <property type="molecule type" value="Genomic_DNA"/>
</dbReference>
<evidence type="ECO:0000313" key="1">
    <source>
        <dbReference type="EMBL" id="EDS74472.1"/>
    </source>
</evidence>
<sequence>MNQKVKKGEVIISYGTLYKENQFLRGKHTDHKEMQGNETAGACG</sequence>
<gene>
    <name evidence="1" type="ORF">CLOSPI_02056</name>
</gene>
<dbReference type="Proteomes" id="UP000004910">
    <property type="component" value="Unassembled WGS sequence"/>
</dbReference>
<dbReference type="HOGENOM" id="CLU_3214606_0_0_9"/>
<proteinExistence type="predicted"/>
<reference evidence="1" key="2">
    <citation type="submission" date="2014-06" db="EMBL/GenBank/DDBJ databases">
        <title>Draft genome sequence of Clostridium spiroforme (DSM 1552).</title>
        <authorList>
            <person name="Sudarsanam P."/>
            <person name="Ley R."/>
            <person name="Guruge J."/>
            <person name="Turnbaugh P.J."/>
            <person name="Mahowald M."/>
            <person name="Liep D."/>
            <person name="Gordon J."/>
        </authorList>
    </citation>
    <scope>NUCLEOTIDE SEQUENCE</scope>
    <source>
        <strain evidence="1">DSM 1552</strain>
    </source>
</reference>
<reference evidence="1" key="1">
    <citation type="submission" date="2008-02" db="EMBL/GenBank/DDBJ databases">
        <authorList>
            <person name="Fulton L."/>
            <person name="Clifton S."/>
            <person name="Fulton B."/>
            <person name="Xu J."/>
            <person name="Minx P."/>
            <person name="Pepin K.H."/>
            <person name="Johnson M."/>
            <person name="Thiruvilangam P."/>
            <person name="Bhonagiri V."/>
            <person name="Nash W.E."/>
            <person name="Mardis E.R."/>
            <person name="Wilson R.K."/>
        </authorList>
    </citation>
    <scope>NUCLEOTIDE SEQUENCE [LARGE SCALE GENOMIC DNA]</scope>
    <source>
        <strain evidence="1">DSM 1552</strain>
    </source>
</reference>
<evidence type="ECO:0000313" key="2">
    <source>
        <dbReference type="Proteomes" id="UP000004910"/>
    </source>
</evidence>
<name>B1C488_9FIRM</name>
<protein>
    <submittedName>
        <fullName evidence="1">Uncharacterized protein</fullName>
    </submittedName>
</protein>